<evidence type="ECO:0000259" key="3">
    <source>
        <dbReference type="PROSITE" id="PS50966"/>
    </source>
</evidence>
<protein>
    <recommendedName>
        <fullName evidence="3">SWIM-type domain-containing protein</fullName>
    </recommendedName>
</protein>
<feature type="non-terminal residue" evidence="4">
    <location>
        <position position="1"/>
    </location>
</feature>
<dbReference type="PROSITE" id="PS50966">
    <property type="entry name" value="ZF_SWIM"/>
    <property type="match status" value="1"/>
</dbReference>
<organism evidence="4 5">
    <name type="scientific">Triparma retinervis</name>
    <dbReference type="NCBI Taxonomy" id="2557542"/>
    <lineage>
        <taxon>Eukaryota</taxon>
        <taxon>Sar</taxon>
        <taxon>Stramenopiles</taxon>
        <taxon>Ochrophyta</taxon>
        <taxon>Bolidophyceae</taxon>
        <taxon>Parmales</taxon>
        <taxon>Triparmaceae</taxon>
        <taxon>Triparma</taxon>
    </lineage>
</organism>
<name>A0A9W6ZXX7_9STRA</name>
<evidence type="ECO:0000313" key="4">
    <source>
        <dbReference type="EMBL" id="GMH61851.1"/>
    </source>
</evidence>
<dbReference type="Proteomes" id="UP001165082">
    <property type="component" value="Unassembled WGS sequence"/>
</dbReference>
<sequence>MFSALRLDGTLDSGDNPGPVVPDVQLNLEAVLNHADLQGLFDSAPNTDIVETDLIENERKVKAERCLKEALGATYPTSKDAQQAINKVMTLSGKKLKRRSGNSNSSVWNCDSAFLQNGKYNPQAQCNCKIDFRKRGEGVWIIDANTSNFHHHPYCTSVAKPTQKEMHAGIDAGLGNIPHATGATLKSVLAKQHITVDTPTERRRMNRANEKRRQINGVDEARDFNLIPSFVEQKSRGTFHDNDMWLIAGSCSKEDYNTNLGKLRAKAPVAATYMKNVDVDKWVLYAIKATHNVDTNGYRTNGAAESVNGRFVSARAFTPMKMAEVILLRESRTFALMSKAHEAPNLDHVLLTKWADRKVEQEYSLSQAYKAERIDGDHCAYVYLASDHMKRREVNLKADPPCKCGFAQNHSLPCRHVIAWLVGSKQFTTIEALVNARVPSCFHLSTYLHAYKGLALYPVLSESLQAPAEGAILVVPPEEKKKRGRPRTQRFENNGSGGKDGGVRPPPRSLTPGPSLTPAPIPDPNYNVDARIPRLNK</sequence>
<evidence type="ECO:0000256" key="2">
    <source>
        <dbReference type="SAM" id="MobiDB-lite"/>
    </source>
</evidence>
<accession>A0A9W6ZXX7</accession>
<keyword evidence="1" id="KW-0862">Zinc</keyword>
<keyword evidence="1" id="KW-0479">Metal-binding</keyword>
<keyword evidence="5" id="KW-1185">Reference proteome</keyword>
<feature type="region of interest" description="Disordered" evidence="2">
    <location>
        <begin position="477"/>
        <end position="537"/>
    </location>
</feature>
<keyword evidence="1" id="KW-0863">Zinc-finger</keyword>
<proteinExistence type="predicted"/>
<evidence type="ECO:0000313" key="5">
    <source>
        <dbReference type="Proteomes" id="UP001165082"/>
    </source>
</evidence>
<gene>
    <name evidence="4" type="ORF">TrRE_jg12819</name>
</gene>
<dbReference type="AlphaFoldDB" id="A0A9W6ZXX7"/>
<feature type="domain" description="SWIM-type" evidence="3">
    <location>
        <begin position="392"/>
        <end position="425"/>
    </location>
</feature>
<reference evidence="4" key="1">
    <citation type="submission" date="2022-07" db="EMBL/GenBank/DDBJ databases">
        <title>Genome analysis of Parmales, a sister group of diatoms, reveals the evolutionary specialization of diatoms from phago-mixotrophs to photoautotrophs.</title>
        <authorList>
            <person name="Ban H."/>
            <person name="Sato S."/>
            <person name="Yoshikawa S."/>
            <person name="Kazumasa Y."/>
            <person name="Nakamura Y."/>
            <person name="Ichinomiya M."/>
            <person name="Saitoh K."/>
            <person name="Sato N."/>
            <person name="Blanc-Mathieu R."/>
            <person name="Endo H."/>
            <person name="Kuwata A."/>
            <person name="Ogata H."/>
        </authorList>
    </citation>
    <scope>NUCLEOTIDE SEQUENCE</scope>
</reference>
<dbReference type="EMBL" id="BRXZ01003785">
    <property type="protein sequence ID" value="GMH61851.1"/>
    <property type="molecule type" value="Genomic_DNA"/>
</dbReference>
<evidence type="ECO:0000256" key="1">
    <source>
        <dbReference type="PROSITE-ProRule" id="PRU00325"/>
    </source>
</evidence>
<comment type="caution">
    <text evidence="4">The sequence shown here is derived from an EMBL/GenBank/DDBJ whole genome shotgun (WGS) entry which is preliminary data.</text>
</comment>
<dbReference type="InterPro" id="IPR007527">
    <property type="entry name" value="Znf_SWIM"/>
</dbReference>
<dbReference type="GO" id="GO:0008270">
    <property type="term" value="F:zinc ion binding"/>
    <property type="evidence" value="ECO:0007669"/>
    <property type="project" value="UniProtKB-KW"/>
</dbReference>
<feature type="region of interest" description="Disordered" evidence="2">
    <location>
        <begin position="1"/>
        <end position="20"/>
    </location>
</feature>
<feature type="compositionally biased region" description="Pro residues" evidence="2">
    <location>
        <begin position="504"/>
        <end position="523"/>
    </location>
</feature>